<dbReference type="EMBL" id="CP001899">
    <property type="protein sequence ID" value="ADC64331.1"/>
    <property type="molecule type" value="Genomic_DNA"/>
</dbReference>
<dbReference type="PROSITE" id="PS00519">
    <property type="entry name" value="HTH_ASNC_1"/>
    <property type="match status" value="1"/>
</dbReference>
<reference evidence="5 6" key="2">
    <citation type="journal article" date="2011" name="Stand. Genomic Sci.">
        <title>Complete genome sequence of Ferroglobus placidus AEDII12DO.</title>
        <authorList>
            <person name="Anderson I."/>
            <person name="Risso C."/>
            <person name="Holmes D."/>
            <person name="Lucas S."/>
            <person name="Copeland A."/>
            <person name="Lapidus A."/>
            <person name="Cheng J.F."/>
            <person name="Bruce D."/>
            <person name="Goodwin L."/>
            <person name="Pitluck S."/>
            <person name="Saunders E."/>
            <person name="Brettin T."/>
            <person name="Detter J.C."/>
            <person name="Han C."/>
            <person name="Tapia R."/>
            <person name="Larimer F."/>
            <person name="Land M."/>
            <person name="Hauser L."/>
            <person name="Woyke T."/>
            <person name="Lovley D."/>
            <person name="Kyrpides N."/>
            <person name="Ivanova N."/>
        </authorList>
    </citation>
    <scope>NUCLEOTIDE SEQUENCE [LARGE SCALE GENOMIC DNA]</scope>
    <source>
        <strain evidence="6">DSM 10642 / AEDII12DO</strain>
    </source>
</reference>
<dbReference type="AlphaFoldDB" id="D3S195"/>
<dbReference type="SUPFAM" id="SSF46785">
    <property type="entry name" value="Winged helix' DNA-binding domain"/>
    <property type="match status" value="1"/>
</dbReference>
<dbReference type="HOGENOM" id="CLU_091233_0_0_2"/>
<dbReference type="Gene3D" id="1.10.10.10">
    <property type="entry name" value="Winged helix-like DNA-binding domain superfamily/Winged helix DNA-binding domain"/>
    <property type="match status" value="1"/>
</dbReference>
<dbReference type="PRINTS" id="PR00033">
    <property type="entry name" value="HTHASNC"/>
</dbReference>
<dbReference type="GO" id="GO:0043200">
    <property type="term" value="P:response to amino acid"/>
    <property type="evidence" value="ECO:0007669"/>
    <property type="project" value="TreeGrafter"/>
</dbReference>
<dbReference type="PANTHER" id="PTHR30154:SF34">
    <property type="entry name" value="TRANSCRIPTIONAL REGULATOR AZLB"/>
    <property type="match status" value="1"/>
</dbReference>
<sequence length="189" mass="21310">MLHVFDLDEKDKRILELLEKNPEMTQNDIARVVGLSQPSVGARIKKLKELGLISHVYGLNLKNSGLYVVKVDVKCRNPRKIVERFKRCPHFLNSFVVAGNKNLTLLFIGEDLSTVEAIIDKHLRPNSDVVDLDVGIVIKAERDMVMPIKILVEKTGSPCGSNCSECEYYISELCNGCPATTHYRGKLWK</sequence>
<feature type="domain" description="HTH asnC-type" evidence="4">
    <location>
        <begin position="7"/>
        <end position="67"/>
    </location>
</feature>
<gene>
    <name evidence="5" type="ordered locus">Ferp_0143</name>
</gene>
<dbReference type="InterPro" id="IPR036390">
    <property type="entry name" value="WH_DNA-bd_sf"/>
</dbReference>
<dbReference type="OrthoDB" id="33200at2157"/>
<keyword evidence="1" id="KW-0805">Transcription regulation</keyword>
<dbReference type="STRING" id="589924.Ferp_0143"/>
<keyword evidence="6" id="KW-1185">Reference proteome</keyword>
<dbReference type="eggNOG" id="arCOG01580">
    <property type="taxonomic scope" value="Archaea"/>
</dbReference>
<name>D3S195_FERPA</name>
<reference evidence="6" key="1">
    <citation type="submission" date="2010-02" db="EMBL/GenBank/DDBJ databases">
        <title>Complete sequence of Ferroglobus placidus DSM 10642.</title>
        <authorList>
            <consortium name="US DOE Joint Genome Institute"/>
            <person name="Lucas S."/>
            <person name="Copeland A."/>
            <person name="Lapidus A."/>
            <person name="Cheng J.-F."/>
            <person name="Bruce D."/>
            <person name="Goodwin L."/>
            <person name="Pitluck S."/>
            <person name="Saunders E."/>
            <person name="Brettin T."/>
            <person name="Detter J.C."/>
            <person name="Han C."/>
            <person name="Tapia R."/>
            <person name="Larimer F."/>
            <person name="Land M."/>
            <person name="Hauser L."/>
            <person name="Kyrpides N."/>
            <person name="Ivanova N."/>
            <person name="Holmes D."/>
            <person name="Lovley D."/>
            <person name="Kyrpides N."/>
            <person name="Anderson I.J."/>
            <person name="Woyke T."/>
        </authorList>
    </citation>
    <scope>NUCLEOTIDE SEQUENCE [LARGE SCALE GENOMIC DNA]</scope>
    <source>
        <strain evidence="6">DSM 10642 / AEDII12DO</strain>
    </source>
</reference>
<dbReference type="PROSITE" id="PS50956">
    <property type="entry name" value="HTH_ASNC_2"/>
    <property type="match status" value="1"/>
</dbReference>
<dbReference type="Pfam" id="PF13412">
    <property type="entry name" value="HTH_24"/>
    <property type="match status" value="1"/>
</dbReference>
<dbReference type="InterPro" id="IPR036388">
    <property type="entry name" value="WH-like_DNA-bd_sf"/>
</dbReference>
<evidence type="ECO:0000313" key="5">
    <source>
        <dbReference type="EMBL" id="ADC64331.1"/>
    </source>
</evidence>
<dbReference type="InterPro" id="IPR019885">
    <property type="entry name" value="Tscrpt_reg_HTH_AsnC-type_CS"/>
</dbReference>
<dbReference type="InterPro" id="IPR011991">
    <property type="entry name" value="ArsR-like_HTH"/>
</dbReference>
<keyword evidence="2" id="KW-0238">DNA-binding</keyword>
<protein>
    <submittedName>
        <fullName evidence="5">Putative transcriptional regulator, AsnC family</fullName>
    </submittedName>
</protein>
<evidence type="ECO:0000256" key="3">
    <source>
        <dbReference type="ARBA" id="ARBA00023163"/>
    </source>
</evidence>
<dbReference type="PaxDb" id="589924-Ferp_0143"/>
<dbReference type="Proteomes" id="UP000002613">
    <property type="component" value="Chromosome"/>
</dbReference>
<dbReference type="PANTHER" id="PTHR30154">
    <property type="entry name" value="LEUCINE-RESPONSIVE REGULATORY PROTEIN"/>
    <property type="match status" value="1"/>
</dbReference>
<dbReference type="CDD" id="cd00090">
    <property type="entry name" value="HTH_ARSR"/>
    <property type="match status" value="1"/>
</dbReference>
<dbReference type="GeneID" id="8777635"/>
<dbReference type="KEGG" id="fpl:Ferp_0143"/>
<accession>D3S195</accession>
<dbReference type="GO" id="GO:0043565">
    <property type="term" value="F:sequence-specific DNA binding"/>
    <property type="evidence" value="ECO:0007669"/>
    <property type="project" value="InterPro"/>
</dbReference>
<keyword evidence="3" id="KW-0804">Transcription</keyword>
<dbReference type="SMART" id="SM00344">
    <property type="entry name" value="HTH_ASNC"/>
    <property type="match status" value="1"/>
</dbReference>
<dbReference type="GO" id="GO:0005829">
    <property type="term" value="C:cytosol"/>
    <property type="evidence" value="ECO:0007669"/>
    <property type="project" value="TreeGrafter"/>
</dbReference>
<evidence type="ECO:0000256" key="1">
    <source>
        <dbReference type="ARBA" id="ARBA00023015"/>
    </source>
</evidence>
<dbReference type="RefSeq" id="WP_012964678.1">
    <property type="nucleotide sequence ID" value="NC_013849.1"/>
</dbReference>
<evidence type="ECO:0000256" key="2">
    <source>
        <dbReference type="ARBA" id="ARBA00023125"/>
    </source>
</evidence>
<organism evidence="5 6">
    <name type="scientific">Ferroglobus placidus (strain DSM 10642 / AEDII12DO)</name>
    <dbReference type="NCBI Taxonomy" id="589924"/>
    <lineage>
        <taxon>Archaea</taxon>
        <taxon>Methanobacteriati</taxon>
        <taxon>Methanobacteriota</taxon>
        <taxon>Archaeoglobi</taxon>
        <taxon>Archaeoglobales</taxon>
        <taxon>Archaeoglobaceae</taxon>
        <taxon>Ferroglobus</taxon>
    </lineage>
</organism>
<dbReference type="InterPro" id="IPR019888">
    <property type="entry name" value="Tscrpt_reg_AsnC-like"/>
</dbReference>
<dbReference type="InterPro" id="IPR000485">
    <property type="entry name" value="AsnC-type_HTH_dom"/>
</dbReference>
<evidence type="ECO:0000259" key="4">
    <source>
        <dbReference type="PROSITE" id="PS50956"/>
    </source>
</evidence>
<proteinExistence type="predicted"/>
<evidence type="ECO:0000313" key="6">
    <source>
        <dbReference type="Proteomes" id="UP000002613"/>
    </source>
</evidence>